<proteinExistence type="predicted"/>
<gene>
    <name evidence="2" type="ORF">GCM10023335_01650</name>
</gene>
<protein>
    <recommendedName>
        <fullName evidence="1">DUF2399 domain-containing protein</fullName>
    </recommendedName>
</protein>
<evidence type="ECO:0000313" key="3">
    <source>
        <dbReference type="Proteomes" id="UP001501759"/>
    </source>
</evidence>
<organism evidence="2 3">
    <name type="scientific">Streptomyces siamensis</name>
    <dbReference type="NCBI Taxonomy" id="1274986"/>
    <lineage>
        <taxon>Bacteria</taxon>
        <taxon>Bacillati</taxon>
        <taxon>Actinomycetota</taxon>
        <taxon>Actinomycetes</taxon>
        <taxon>Kitasatosporales</taxon>
        <taxon>Streptomycetaceae</taxon>
        <taxon>Streptomyces</taxon>
    </lineage>
</organism>
<dbReference type="EMBL" id="BAABKB010000001">
    <property type="protein sequence ID" value="GAA4993677.1"/>
    <property type="molecule type" value="Genomic_DNA"/>
</dbReference>
<keyword evidence="3" id="KW-1185">Reference proteome</keyword>
<dbReference type="InterPro" id="IPR024465">
    <property type="entry name" value="DUF2399"/>
</dbReference>
<reference evidence="3" key="1">
    <citation type="journal article" date="2019" name="Int. J. Syst. Evol. Microbiol.">
        <title>The Global Catalogue of Microorganisms (GCM) 10K type strain sequencing project: providing services to taxonomists for standard genome sequencing and annotation.</title>
        <authorList>
            <consortium name="The Broad Institute Genomics Platform"/>
            <consortium name="The Broad Institute Genome Sequencing Center for Infectious Disease"/>
            <person name="Wu L."/>
            <person name="Ma J."/>
        </authorList>
    </citation>
    <scope>NUCLEOTIDE SEQUENCE [LARGE SCALE GENOMIC DNA]</scope>
    <source>
        <strain evidence="3">JCM 18409</strain>
    </source>
</reference>
<evidence type="ECO:0000313" key="2">
    <source>
        <dbReference type="EMBL" id="GAA4993677.1"/>
    </source>
</evidence>
<evidence type="ECO:0000259" key="1">
    <source>
        <dbReference type="Pfam" id="PF09664"/>
    </source>
</evidence>
<dbReference type="Proteomes" id="UP001501759">
    <property type="component" value="Unassembled WGS sequence"/>
</dbReference>
<name>A0ABP9ICM5_9ACTN</name>
<accession>A0ABP9ICM5</accession>
<sequence>MSTAAADVARIQPLVCTSGSAATVVFTLLDAPATTGCRFAYHGVFDGPGIALANRVVRRYEARPCCMSTADYERLAARSQTEGIRQLALNNQPIRADRNPDLAPAMTAIGVALHEEATLDLLVDDLSRQT</sequence>
<feature type="domain" description="DUF2399" evidence="1">
    <location>
        <begin position="4"/>
        <end position="126"/>
    </location>
</feature>
<comment type="caution">
    <text evidence="2">The sequence shown here is derived from an EMBL/GenBank/DDBJ whole genome shotgun (WGS) entry which is preliminary data.</text>
</comment>
<dbReference type="RefSeq" id="WP_345639733.1">
    <property type="nucleotide sequence ID" value="NZ_BAABKB010000001.1"/>
</dbReference>
<dbReference type="Pfam" id="PF09664">
    <property type="entry name" value="DUF2399"/>
    <property type="match status" value="1"/>
</dbReference>